<proteinExistence type="predicted"/>
<dbReference type="InterPro" id="IPR017927">
    <property type="entry name" value="FAD-bd_FR_type"/>
</dbReference>
<feature type="region of interest" description="Disordered" evidence="10">
    <location>
        <begin position="1"/>
        <end position="21"/>
    </location>
</feature>
<dbReference type="GO" id="GO:0010181">
    <property type="term" value="F:FMN binding"/>
    <property type="evidence" value="ECO:0007669"/>
    <property type="project" value="InterPro"/>
</dbReference>
<dbReference type="PROSITE" id="PS00674">
    <property type="entry name" value="AAA"/>
    <property type="match status" value="1"/>
</dbReference>
<dbReference type="Proteomes" id="UP001151518">
    <property type="component" value="Unassembled WGS sequence"/>
</dbReference>
<feature type="compositionally biased region" description="Polar residues" evidence="10">
    <location>
        <begin position="1"/>
        <end position="12"/>
    </location>
</feature>
<dbReference type="GO" id="GO:0016887">
    <property type="term" value="F:ATP hydrolysis activity"/>
    <property type="evidence" value="ECO:0007669"/>
    <property type="project" value="InterPro"/>
</dbReference>
<dbReference type="InterPro" id="IPR001094">
    <property type="entry name" value="Flavdoxin-like"/>
</dbReference>
<evidence type="ECO:0000256" key="1">
    <source>
        <dbReference type="ARBA" id="ARBA00001917"/>
    </source>
</evidence>
<dbReference type="GO" id="GO:0005829">
    <property type="term" value="C:cytosol"/>
    <property type="evidence" value="ECO:0007669"/>
    <property type="project" value="TreeGrafter"/>
</dbReference>
<dbReference type="InterPro" id="IPR027417">
    <property type="entry name" value="P-loop_NTPase"/>
</dbReference>
<evidence type="ECO:0000313" key="13">
    <source>
        <dbReference type="EMBL" id="KAJ2681071.1"/>
    </source>
</evidence>
<evidence type="ECO:0000256" key="9">
    <source>
        <dbReference type="SAM" id="Coils"/>
    </source>
</evidence>
<feature type="region of interest" description="Disordered" evidence="10">
    <location>
        <begin position="212"/>
        <end position="254"/>
    </location>
</feature>
<dbReference type="PROSITE" id="PS50902">
    <property type="entry name" value="FLAVODOXIN_LIKE"/>
    <property type="match status" value="1"/>
</dbReference>
<dbReference type="InterPro" id="IPR017938">
    <property type="entry name" value="Riboflavin_synthase-like_b-brl"/>
</dbReference>
<reference evidence="13" key="1">
    <citation type="submission" date="2022-07" db="EMBL/GenBank/DDBJ databases">
        <title>Phylogenomic reconstructions and comparative analyses of Kickxellomycotina fungi.</title>
        <authorList>
            <person name="Reynolds N.K."/>
            <person name="Stajich J.E."/>
            <person name="Barry K."/>
            <person name="Grigoriev I.V."/>
            <person name="Crous P."/>
            <person name="Smith M.E."/>
        </authorList>
    </citation>
    <scope>NUCLEOTIDE SEQUENCE</scope>
    <source>
        <strain evidence="13">NRRL 3115</strain>
    </source>
</reference>
<dbReference type="InterPro" id="IPR003959">
    <property type="entry name" value="ATPase_AAA_core"/>
</dbReference>
<dbReference type="Gene3D" id="3.40.50.300">
    <property type="entry name" value="P-loop containing nucleotide triphosphate hydrolases"/>
    <property type="match status" value="1"/>
</dbReference>
<keyword evidence="9" id="KW-0175">Coiled coil</keyword>
<dbReference type="InterPro" id="IPR003593">
    <property type="entry name" value="AAA+_ATPase"/>
</dbReference>
<dbReference type="GO" id="GO:0005524">
    <property type="term" value="F:ATP binding"/>
    <property type="evidence" value="ECO:0007669"/>
    <property type="project" value="InterPro"/>
</dbReference>
<dbReference type="SMART" id="SM00382">
    <property type="entry name" value="AAA"/>
    <property type="match status" value="1"/>
</dbReference>
<dbReference type="Pfam" id="PF17862">
    <property type="entry name" value="AAA_lid_3"/>
    <property type="match status" value="1"/>
</dbReference>
<evidence type="ECO:0000256" key="7">
    <source>
        <dbReference type="ARBA" id="ARBA00023002"/>
    </source>
</evidence>
<comment type="cofactor">
    <cofactor evidence="2">
        <name>FAD</name>
        <dbReference type="ChEBI" id="CHEBI:57692"/>
    </cofactor>
</comment>
<name>A0A9W8L1D8_9FUNG</name>
<dbReference type="Gene3D" id="1.20.990.10">
    <property type="entry name" value="NADPH-cytochrome p450 Reductase, Chain A, domain 3"/>
    <property type="match status" value="1"/>
</dbReference>
<evidence type="ECO:0000259" key="12">
    <source>
        <dbReference type="PROSITE" id="PS51384"/>
    </source>
</evidence>
<dbReference type="SUPFAM" id="SSF52540">
    <property type="entry name" value="P-loop containing nucleoside triphosphate hydrolases"/>
    <property type="match status" value="1"/>
</dbReference>
<dbReference type="EMBL" id="JANBTW010000001">
    <property type="protein sequence ID" value="KAJ2681071.1"/>
    <property type="molecule type" value="Genomic_DNA"/>
</dbReference>
<dbReference type="InterPro" id="IPR029039">
    <property type="entry name" value="Flavoprotein-like_sf"/>
</dbReference>
<evidence type="ECO:0000313" key="14">
    <source>
        <dbReference type="Proteomes" id="UP001151518"/>
    </source>
</evidence>
<evidence type="ECO:0000256" key="10">
    <source>
        <dbReference type="SAM" id="MobiDB-lite"/>
    </source>
</evidence>
<dbReference type="SUPFAM" id="SSF52218">
    <property type="entry name" value="Flavoproteins"/>
    <property type="match status" value="1"/>
</dbReference>
<comment type="cofactor">
    <cofactor evidence="1">
        <name>FMN</name>
        <dbReference type="ChEBI" id="CHEBI:58210"/>
    </cofactor>
</comment>
<dbReference type="FunFam" id="3.40.50.80:FF:000001">
    <property type="entry name" value="NADPH--cytochrome P450 reductase 1"/>
    <property type="match status" value="1"/>
</dbReference>
<dbReference type="InterPro" id="IPR001433">
    <property type="entry name" value="OxRdtase_FAD/NAD-bd"/>
</dbReference>
<dbReference type="InterPro" id="IPR003960">
    <property type="entry name" value="ATPase_AAA_CS"/>
</dbReference>
<dbReference type="SUPFAM" id="SSF52343">
    <property type="entry name" value="Ferredoxin reductase-like, C-terminal NADP-linked domain"/>
    <property type="match status" value="1"/>
</dbReference>
<dbReference type="OrthoDB" id="1856718at2759"/>
<dbReference type="InterPro" id="IPR008254">
    <property type="entry name" value="Flavodoxin/NO_synth"/>
</dbReference>
<feature type="compositionally biased region" description="Basic and acidic residues" evidence="10">
    <location>
        <begin position="1644"/>
        <end position="1664"/>
    </location>
</feature>
<dbReference type="PROSITE" id="PS00036">
    <property type="entry name" value="BZIP_BASIC"/>
    <property type="match status" value="1"/>
</dbReference>
<dbReference type="Pfam" id="PF00004">
    <property type="entry name" value="AAA"/>
    <property type="match status" value="1"/>
</dbReference>
<dbReference type="InterPro" id="IPR003097">
    <property type="entry name" value="CysJ-like_FAD-binding"/>
</dbReference>
<dbReference type="GO" id="GO:0050660">
    <property type="term" value="F:flavin adenine dinucleotide binding"/>
    <property type="evidence" value="ECO:0007669"/>
    <property type="project" value="TreeGrafter"/>
</dbReference>
<feature type="domain" description="FAD-binding FR-type" evidence="12">
    <location>
        <begin position="1785"/>
        <end position="2055"/>
    </location>
</feature>
<protein>
    <recommendedName>
        <fullName evidence="8">NADPH--hemoprotein reductase</fullName>
        <ecNumber evidence="8">1.6.2.4</ecNumber>
    </recommendedName>
</protein>
<accession>A0A9W8L1D8</accession>
<sequence>MTTTASALSYTPIQPRGNPDEHRQAMVEEKEIYQNQVLSERRRRNTQAAARMRERQRERERGLMQRRDNLMARMTQLETELSAIQTQRQQAEADTSSENYEIILDQLSSELEAANAAMHQIIDEVEKLVDIVDGKDQWTNPAGRMPLRNQRLYSAKENINRLAREKEIGRILREKDMNREAKSESPVKVSKSFFITPGFTEQLNPLALDLQPVAATSPGGGEGDGGSDANHKEGSAVTNASKQTKNQDTSPALGEDVSTAKGCLPQTVLEQSFSQSIRSDLFNTLLVGLARRSHMLLYSEDPWSEGYSVPLLVDFADKIGAHITALDIPDLAVLTSRIDPVLEDLTIVSHTYSPPPDLATGNYSDGSGMSFFAGVRKRYNDEGDIMSEQMDSKSSGSALSKDDEDANPDDDTVRMSDIVADAVRARMKLGKGFGNAVDRFEDSDNDVGDPVLSREMMTNPLSKDATERLDRVLGDFVAASSMIDGIAQPQIVVIKHLGDLLNTRIGYTLFSRLTGAISRHNSNSNNQPVSIVGLMHPSIFHQDTPPPGIPPFDINPATPVALMPGDGRTKMLRRGLGDIVEGLLGEGGGRGVDGNIGVKVVHMNDVQPNIQFQRRAGMPSFFNSDVAEKQDELPLFTRIGIPPPSKYTFSVAYNMDSPYTKHNSKASDQLVGSLRQLLTAEQCLDRNARVIRNICLLYQVPGLEITKEEALGLRIRGQLLAPATTATKGKGKKKTSVFYREPLYADINQDPVVAKSPRSDIWTLDYRPLAAMLRTLPDDVARRFFFGETFLHRWVSLAQALAIREQIGLDTVKKDYTTLSKATKGALLASRHLKDAWIQLLESSMALRQGYRAADPGSSLSVHDDSWNSVENDDSVYDGFPLHRQVDFAELEVGRVVEDDMELPPDISKLQKHTQVVKTDPKGEESIDTAENNSTKEAVVDTKINSPVPISNKPAFRKWSDVSMELSYSDGYDDYDNETGKGSYSGSVASPQKRILAAKKALTEYEQRLMSSVVDPLSIPTGFSQVCVKPETVTTLQEIITLPMLRPEYFSKGVLRRYGVSGILLFGPPGTGKTMLAKAVAKESGSVVLNIRASDIYDKYVGEGEKLAEAVFTLARKLAPCVIFIDEVDALFSARSSGEANKFRRDIMNQIMSEWDGINTSRKRATDGSANSSTVSPPPQVMVMAATNRPFDLDDAILRRLPRRILIDLPDVEDRAKILAIHLQGEDLDSDVDLKAVAKRTESFSGSDLKNLCVAAALAALRERVRKEVGTRSKVVADADSAVNASADKVPSNKGDEGQLSVSLIEQLKTIRHSTEAAGAGAGRKMPPIKLADRHFGIALKKVAPSSSDQMESLIELRKWDKIYGDGAQERKRKPQPIGFANAKTESNMDLPSRYEVAGLLWFYLYHTLDWVFHQVGRIVSLTQRNVYPALGLFAGITFLSATVLGRSGAEDASLNSPFHTYYSQEQLDKQDHKKMSAEATTAAAAAAAAAAKVEWGDMVIISGVVVGAATFLFRKYLFGAKKATELTIAQKAALAQQAKNQSAATVTEYSPERDFVLKMRKAGKNVVIFYGSQTGTAEDFATRLAKDIQSPSVRPLVLDPEAYDWQCLASLGDDELAIFVLATAGEGEPTDNMEAWFNALVSDRESPDDSDLPEFRQPDNKPEFDEDSPLQGVSYAVFGLGNNTYEQFNHHSRLVDRRLLALGANRVGERGEGDDDADIEEDFARWKEATLPLIRQFLGSATPLESADESSAPEPTWVVNELEAKVVWAKGEFYEEPVSAFDSRHPFAAPVTTAIELTPSADRHLLHVEVDLAGSGMRYESGDHIGVYPTNADEEVDLLLSVLGLLDKADKPISVSATDPFAAQQSLFPVETTTYRAAFRHYMDITTPIPRAQIKSLMLPYARSEAARSFLRQLADDKDAHAATVSAGCLSLARLIGAVREAECLAIASSSAASDGGAEVPFTLPVEVAFELCPRLQARLYSISSSGRVNPERPSITSVVLQYDAKTEDSAKAKLGARRCGVATNYLLGVMRYLRGDRAMPLSSEESETNSTLRPGCLLTDSTELPGAADASSVQPTQDSKAHMLQSFTLQPLSGTIAAGKRGLTMPVFIRKSLFRLPSDHSTPIIMIGPGTGLAPMRGFIQERAHIAREHPDQPMGTTLLFFGARTEEHDYMYREELEALFGDIQQVAPESQIITAFSRDQPQKIYVQNRLVQHAELVYKTLLCGQERLGGAPRAHIYVCGDAKNMARDVTKALVTLIAEREGVSEEAVSKWVSEMRRLSRYQEDVWS</sequence>
<feature type="compositionally biased region" description="Polar residues" evidence="10">
    <location>
        <begin position="236"/>
        <end position="250"/>
    </location>
</feature>
<feature type="domain" description="Flavodoxin-like" evidence="11">
    <location>
        <begin position="1567"/>
        <end position="1732"/>
    </location>
</feature>
<dbReference type="PROSITE" id="PS51384">
    <property type="entry name" value="FAD_FR"/>
    <property type="match status" value="1"/>
</dbReference>
<feature type="region of interest" description="Disordered" evidence="10">
    <location>
        <begin position="1644"/>
        <end position="1670"/>
    </location>
</feature>
<dbReference type="Pfam" id="PF00175">
    <property type="entry name" value="NAD_binding_1"/>
    <property type="match status" value="1"/>
</dbReference>
<dbReference type="EC" id="1.6.2.4" evidence="8"/>
<evidence type="ECO:0000256" key="6">
    <source>
        <dbReference type="ARBA" id="ARBA00022857"/>
    </source>
</evidence>
<dbReference type="Gene3D" id="2.40.30.10">
    <property type="entry name" value="Translation factors"/>
    <property type="match status" value="2"/>
</dbReference>
<keyword evidence="5" id="KW-0274">FAD</keyword>
<dbReference type="Pfam" id="PF00258">
    <property type="entry name" value="Flavodoxin_1"/>
    <property type="match status" value="1"/>
</dbReference>
<dbReference type="GO" id="GO:0003700">
    <property type="term" value="F:DNA-binding transcription factor activity"/>
    <property type="evidence" value="ECO:0007669"/>
    <property type="project" value="InterPro"/>
</dbReference>
<keyword evidence="6" id="KW-0521">NADP</keyword>
<dbReference type="InterPro" id="IPR023173">
    <property type="entry name" value="NADPH_Cyt_P450_Rdtase_alpha"/>
</dbReference>
<dbReference type="Gene3D" id="3.40.50.80">
    <property type="entry name" value="Nucleotide-binding domain of ferredoxin-NADP reductase (FNR) module"/>
    <property type="match status" value="1"/>
</dbReference>
<keyword evidence="7" id="KW-0560">Oxidoreductase</keyword>
<evidence type="ECO:0000256" key="3">
    <source>
        <dbReference type="ARBA" id="ARBA00022630"/>
    </source>
</evidence>
<evidence type="ECO:0000256" key="2">
    <source>
        <dbReference type="ARBA" id="ARBA00001974"/>
    </source>
</evidence>
<dbReference type="PRINTS" id="PR00369">
    <property type="entry name" value="FLAVODOXIN"/>
</dbReference>
<feature type="region of interest" description="Disordered" evidence="10">
    <location>
        <begin position="387"/>
        <end position="413"/>
    </location>
</feature>
<dbReference type="InterPro" id="IPR004827">
    <property type="entry name" value="bZIP"/>
</dbReference>
<dbReference type="GO" id="GO:0003958">
    <property type="term" value="F:NADPH-hemoprotein reductase activity"/>
    <property type="evidence" value="ECO:0007669"/>
    <property type="project" value="UniProtKB-EC"/>
</dbReference>
<dbReference type="PANTHER" id="PTHR19384:SF17">
    <property type="entry name" value="NADPH--CYTOCHROME P450 REDUCTASE"/>
    <property type="match status" value="1"/>
</dbReference>
<dbReference type="InterPro" id="IPR041569">
    <property type="entry name" value="AAA_lid_3"/>
</dbReference>
<evidence type="ECO:0000256" key="4">
    <source>
        <dbReference type="ARBA" id="ARBA00022643"/>
    </source>
</evidence>
<evidence type="ECO:0000256" key="8">
    <source>
        <dbReference type="ARBA" id="ARBA00023797"/>
    </source>
</evidence>
<organism evidence="13 14">
    <name type="scientific">Coemansia spiralis</name>
    <dbReference type="NCBI Taxonomy" id="417178"/>
    <lineage>
        <taxon>Eukaryota</taxon>
        <taxon>Fungi</taxon>
        <taxon>Fungi incertae sedis</taxon>
        <taxon>Zoopagomycota</taxon>
        <taxon>Kickxellomycotina</taxon>
        <taxon>Kickxellomycetes</taxon>
        <taxon>Kickxellales</taxon>
        <taxon>Kickxellaceae</taxon>
        <taxon>Coemansia</taxon>
    </lineage>
</organism>
<comment type="caution">
    <text evidence="13">The sequence shown here is derived from an EMBL/GenBank/DDBJ whole genome shotgun (WGS) entry which is preliminary data.</text>
</comment>
<dbReference type="Gene3D" id="3.40.50.360">
    <property type="match status" value="1"/>
</dbReference>
<gene>
    <name evidence="13" type="ORF">GGI25_000025</name>
</gene>
<dbReference type="PANTHER" id="PTHR19384">
    <property type="entry name" value="NITRIC OXIDE SYNTHASE-RELATED"/>
    <property type="match status" value="1"/>
</dbReference>
<dbReference type="Gene3D" id="1.10.8.60">
    <property type="match status" value="1"/>
</dbReference>
<dbReference type="InterPro" id="IPR039261">
    <property type="entry name" value="FNR_nucleotide-bd"/>
</dbReference>
<feature type="region of interest" description="Disordered" evidence="10">
    <location>
        <begin position="911"/>
        <end position="936"/>
    </location>
</feature>
<evidence type="ECO:0000256" key="5">
    <source>
        <dbReference type="ARBA" id="ARBA00022827"/>
    </source>
</evidence>
<dbReference type="Pfam" id="PF00667">
    <property type="entry name" value="FAD_binding_1"/>
    <property type="match status" value="1"/>
</dbReference>
<keyword evidence="3" id="KW-0285">Flavoprotein</keyword>
<evidence type="ECO:0000259" key="11">
    <source>
        <dbReference type="PROSITE" id="PS50902"/>
    </source>
</evidence>
<dbReference type="SUPFAM" id="SSF63380">
    <property type="entry name" value="Riboflavin synthase domain-like"/>
    <property type="match status" value="1"/>
</dbReference>
<keyword evidence="4" id="KW-0288">FMN</keyword>
<dbReference type="Pfam" id="PF07716">
    <property type="entry name" value="bZIP_2"/>
    <property type="match status" value="1"/>
</dbReference>
<feature type="coiled-coil region" evidence="9">
    <location>
        <begin position="60"/>
        <end position="124"/>
    </location>
</feature>